<comment type="caution">
    <text evidence="2">The sequence shown here is derived from an EMBL/GenBank/DDBJ whole genome shotgun (WGS) entry which is preliminary data.</text>
</comment>
<protein>
    <submittedName>
        <fullName evidence="2">DUF1801 domain-containing protein</fullName>
    </submittedName>
</protein>
<dbReference type="SUPFAM" id="SSF159888">
    <property type="entry name" value="YdhG-like"/>
    <property type="match status" value="1"/>
</dbReference>
<dbReference type="Gene3D" id="3.90.1150.200">
    <property type="match status" value="1"/>
</dbReference>
<dbReference type="AlphaFoldDB" id="A0A4R5KF02"/>
<accession>A0A4R5KF02</accession>
<evidence type="ECO:0000313" key="2">
    <source>
        <dbReference type="EMBL" id="TDF93178.1"/>
    </source>
</evidence>
<feature type="domain" description="YdhG-like" evidence="1">
    <location>
        <begin position="36"/>
        <end position="142"/>
    </location>
</feature>
<gene>
    <name evidence="2" type="ORF">E1757_27180</name>
</gene>
<keyword evidence="3" id="KW-1185">Reference proteome</keyword>
<dbReference type="RefSeq" id="WP_133234154.1">
    <property type="nucleotide sequence ID" value="NZ_SMRT01000017.1"/>
</dbReference>
<proteinExistence type="predicted"/>
<evidence type="ECO:0000259" key="1">
    <source>
        <dbReference type="Pfam" id="PF08818"/>
    </source>
</evidence>
<dbReference type="Pfam" id="PF08818">
    <property type="entry name" value="DUF1801"/>
    <property type="match status" value="1"/>
</dbReference>
<evidence type="ECO:0000313" key="3">
    <source>
        <dbReference type="Proteomes" id="UP000295636"/>
    </source>
</evidence>
<dbReference type="InterPro" id="IPR014922">
    <property type="entry name" value="YdhG-like"/>
</dbReference>
<dbReference type="Proteomes" id="UP000295636">
    <property type="component" value="Unassembled WGS sequence"/>
</dbReference>
<sequence>MAAIKKTPETTGKKPVKLSGHQQVIEFLNNVEHPLKKEIEEVRKIILSANEHITEHIKWNAPSFCYDNEDRVTFNLQGKGYFRLVFHCGAKIKDHAGKGTLFEDSTGLLDWVAADRAIIKLTDMSDVEAKKEKLAAVVAKWIEATRFR</sequence>
<name>A0A4R5KF02_9BACL</name>
<organism evidence="2 3">
    <name type="scientific">Paenibacillus piri</name>
    <dbReference type="NCBI Taxonomy" id="2547395"/>
    <lineage>
        <taxon>Bacteria</taxon>
        <taxon>Bacillati</taxon>
        <taxon>Bacillota</taxon>
        <taxon>Bacilli</taxon>
        <taxon>Bacillales</taxon>
        <taxon>Paenibacillaceae</taxon>
        <taxon>Paenibacillus</taxon>
    </lineage>
</organism>
<dbReference type="EMBL" id="SMRT01000017">
    <property type="protein sequence ID" value="TDF93178.1"/>
    <property type="molecule type" value="Genomic_DNA"/>
</dbReference>
<reference evidence="2 3" key="1">
    <citation type="submission" date="2019-03" db="EMBL/GenBank/DDBJ databases">
        <title>This is whole genome sequence of Paenibacillus sp MS74 strain.</title>
        <authorList>
            <person name="Trinh H.N."/>
        </authorList>
    </citation>
    <scope>NUCLEOTIDE SEQUENCE [LARGE SCALE GENOMIC DNA]</scope>
    <source>
        <strain evidence="2 3">MS74</strain>
    </source>
</reference>
<dbReference type="OrthoDB" id="9811812at2"/>